<organism evidence="3 4">
    <name type="scientific">Epilithonimonas mollis</name>
    <dbReference type="NCBI Taxonomy" id="216903"/>
    <lineage>
        <taxon>Bacteria</taxon>
        <taxon>Pseudomonadati</taxon>
        <taxon>Bacteroidota</taxon>
        <taxon>Flavobacteriia</taxon>
        <taxon>Flavobacteriales</taxon>
        <taxon>Weeksellaceae</taxon>
        <taxon>Chryseobacterium group</taxon>
        <taxon>Epilithonimonas</taxon>
    </lineage>
</organism>
<protein>
    <submittedName>
        <fullName evidence="3">Uncharacterized protein</fullName>
    </submittedName>
</protein>
<evidence type="ECO:0000313" key="3">
    <source>
        <dbReference type="EMBL" id="SHK10525.1"/>
    </source>
</evidence>
<reference evidence="4" key="1">
    <citation type="submission" date="2016-11" db="EMBL/GenBank/DDBJ databases">
        <authorList>
            <person name="Varghese N."/>
            <person name="Submissions S."/>
        </authorList>
    </citation>
    <scope>NUCLEOTIDE SEQUENCE [LARGE SCALE GENOMIC DNA]</scope>
    <source>
        <strain evidence="4">DSM 18016</strain>
    </source>
</reference>
<keyword evidence="4" id="KW-1185">Reference proteome</keyword>
<keyword evidence="1" id="KW-0175">Coiled coil</keyword>
<dbReference type="Proteomes" id="UP000184498">
    <property type="component" value="Unassembled WGS sequence"/>
</dbReference>
<feature type="region of interest" description="Disordered" evidence="2">
    <location>
        <begin position="20"/>
        <end position="58"/>
    </location>
</feature>
<proteinExistence type="predicted"/>
<dbReference type="STRING" id="216903.SAMN05444371_1262"/>
<name>A0A1M6PRG0_9FLAO</name>
<gene>
    <name evidence="3" type="ORF">SAMN05444371_1262</name>
</gene>
<dbReference type="AlphaFoldDB" id="A0A1M6PRG0"/>
<feature type="coiled-coil region" evidence="1">
    <location>
        <begin position="103"/>
        <end position="130"/>
    </location>
</feature>
<dbReference type="RefSeq" id="WP_245795812.1">
    <property type="nucleotide sequence ID" value="NZ_FRAM01000001.1"/>
</dbReference>
<sequence length="200" mass="23199">MKKLLLTILISGLFFVHTTKGQERRSGGNTTQRSAGNPSFRSSAPTTSFSPAGTMMRQQNIPRTSEWKTMNMQEKKEVINGMSVKERSAFLQKMKENIVIDDIDIATDKQEEFKNLYAEYQNNQKQIKEKFIFDNNFEKLSDEEATKRLSQSFEVGQQLLNNRKTYADKFLKLLTPQQVLKLFQTEGKMREKVLDKKNAR</sequence>
<evidence type="ECO:0000313" key="4">
    <source>
        <dbReference type="Proteomes" id="UP000184498"/>
    </source>
</evidence>
<accession>A0A1M6PRG0</accession>
<feature type="compositionally biased region" description="Polar residues" evidence="2">
    <location>
        <begin position="27"/>
        <end position="58"/>
    </location>
</feature>
<evidence type="ECO:0000256" key="1">
    <source>
        <dbReference type="SAM" id="Coils"/>
    </source>
</evidence>
<dbReference type="EMBL" id="FRAM01000001">
    <property type="protein sequence ID" value="SHK10525.1"/>
    <property type="molecule type" value="Genomic_DNA"/>
</dbReference>
<evidence type="ECO:0000256" key="2">
    <source>
        <dbReference type="SAM" id="MobiDB-lite"/>
    </source>
</evidence>